<gene>
    <name evidence="1" type="ORF">AKJ52_00610</name>
</gene>
<dbReference type="Proteomes" id="UP000070404">
    <property type="component" value="Unassembled WGS sequence"/>
</dbReference>
<reference evidence="1 2" key="1">
    <citation type="journal article" date="2016" name="Sci. Rep.">
        <title>Metabolic traits of an uncultured archaeal lineage -MSBL1- from brine pools of the Red Sea.</title>
        <authorList>
            <person name="Mwirichia R."/>
            <person name="Alam I."/>
            <person name="Rashid M."/>
            <person name="Vinu M."/>
            <person name="Ba-Alawi W."/>
            <person name="Anthony Kamau A."/>
            <person name="Kamanda Ngugi D."/>
            <person name="Goker M."/>
            <person name="Klenk H.P."/>
            <person name="Bajic V."/>
            <person name="Stingl U."/>
        </authorList>
    </citation>
    <scope>NUCLEOTIDE SEQUENCE [LARGE SCALE GENOMIC DNA]</scope>
    <source>
        <strain evidence="1">SCGC-AAA382C18</strain>
    </source>
</reference>
<dbReference type="InterPro" id="IPR009057">
    <property type="entry name" value="Homeodomain-like_sf"/>
</dbReference>
<dbReference type="InterPro" id="IPR036388">
    <property type="entry name" value="WH-like_DNA-bd_sf"/>
</dbReference>
<evidence type="ECO:0000313" key="2">
    <source>
        <dbReference type="Proteomes" id="UP000070404"/>
    </source>
</evidence>
<dbReference type="Pfam" id="PF04255">
    <property type="entry name" value="DUF433"/>
    <property type="match status" value="1"/>
</dbReference>
<comment type="caution">
    <text evidence="1">The sequence shown here is derived from an EMBL/GenBank/DDBJ whole genome shotgun (WGS) entry which is preliminary data.</text>
</comment>
<dbReference type="SUPFAM" id="SSF46689">
    <property type="entry name" value="Homeodomain-like"/>
    <property type="match status" value="1"/>
</dbReference>
<dbReference type="AlphaFoldDB" id="A0A133VLD8"/>
<organism evidence="1 2">
    <name type="scientific">candidate division MSBL1 archaeon SCGC-AAA382C18</name>
    <dbReference type="NCBI Taxonomy" id="1698281"/>
    <lineage>
        <taxon>Archaea</taxon>
        <taxon>Methanobacteriati</taxon>
        <taxon>Methanobacteriota</taxon>
        <taxon>candidate division MSBL1</taxon>
    </lineage>
</organism>
<dbReference type="PANTHER" id="PTHR34849:SF3">
    <property type="entry name" value="SSR2962 PROTEIN"/>
    <property type="match status" value="1"/>
</dbReference>
<proteinExistence type="predicted"/>
<name>A0A133VLD8_9EURY</name>
<evidence type="ECO:0008006" key="3">
    <source>
        <dbReference type="Google" id="ProtNLM"/>
    </source>
</evidence>
<accession>A0A133VLD8</accession>
<keyword evidence="2" id="KW-1185">Reference proteome</keyword>
<dbReference type="PANTHER" id="PTHR34849">
    <property type="entry name" value="SSL5025 PROTEIN"/>
    <property type="match status" value="1"/>
</dbReference>
<dbReference type="InterPro" id="IPR007367">
    <property type="entry name" value="DUF433"/>
</dbReference>
<dbReference type="Gene3D" id="1.10.10.10">
    <property type="entry name" value="Winged helix-like DNA-binding domain superfamily/Winged helix DNA-binding domain"/>
    <property type="match status" value="1"/>
</dbReference>
<protein>
    <recommendedName>
        <fullName evidence="3">Antitoxin</fullName>
    </recommendedName>
</protein>
<evidence type="ECO:0000313" key="1">
    <source>
        <dbReference type="EMBL" id="KXB07276.1"/>
    </source>
</evidence>
<sequence length="69" mass="7752">MVFDPGIRHGKPVIKSTRVPVEVVLGSLAGGMNFEDICEEYELEKEDVLAAIDYARRRISGEEVNPLEY</sequence>
<dbReference type="EMBL" id="LHYF01000005">
    <property type="protein sequence ID" value="KXB07276.1"/>
    <property type="molecule type" value="Genomic_DNA"/>
</dbReference>